<dbReference type="RefSeq" id="WP_230841506.1">
    <property type="nucleotide sequence ID" value="NZ_CP063845.1"/>
</dbReference>
<reference evidence="2 3" key="1">
    <citation type="journal article" date="2021" name="Genome Biol. Evol.">
        <title>Complete Genome Sequencing of a Novel Gloeobacter Species from a Waterfall Cave in Mexico.</title>
        <authorList>
            <person name="Saw J.H."/>
            <person name="Cardona T."/>
            <person name="Montejano G."/>
        </authorList>
    </citation>
    <scope>NUCLEOTIDE SEQUENCE [LARGE SCALE GENOMIC DNA]</scope>
    <source>
        <strain evidence="2">MG652769</strain>
    </source>
</reference>
<proteinExistence type="predicted"/>
<organism evidence="2 3">
    <name type="scientific">Gloeobacter morelensis MG652769</name>
    <dbReference type="NCBI Taxonomy" id="2781736"/>
    <lineage>
        <taxon>Bacteria</taxon>
        <taxon>Bacillati</taxon>
        <taxon>Cyanobacteriota</taxon>
        <taxon>Cyanophyceae</taxon>
        <taxon>Gloeobacterales</taxon>
        <taxon>Gloeobacteraceae</taxon>
        <taxon>Gloeobacter</taxon>
        <taxon>Gloeobacter morelensis</taxon>
    </lineage>
</organism>
<evidence type="ECO:0008006" key="4">
    <source>
        <dbReference type="Google" id="ProtNLM"/>
    </source>
</evidence>
<protein>
    <recommendedName>
        <fullName evidence="4">EcsC family protein</fullName>
    </recommendedName>
</protein>
<feature type="transmembrane region" description="Helical" evidence="1">
    <location>
        <begin position="80"/>
        <end position="103"/>
    </location>
</feature>
<dbReference type="Proteomes" id="UP001054846">
    <property type="component" value="Chromosome"/>
</dbReference>
<keyword evidence="3" id="KW-1185">Reference proteome</keyword>
<keyword evidence="1" id="KW-0472">Membrane</keyword>
<evidence type="ECO:0000313" key="3">
    <source>
        <dbReference type="Proteomes" id="UP001054846"/>
    </source>
</evidence>
<name>A0ABY3PLD0_9CYAN</name>
<accession>A0ABY3PLD0</accession>
<keyword evidence="1" id="KW-1133">Transmembrane helix</keyword>
<dbReference type="EMBL" id="CP063845">
    <property type="protein sequence ID" value="UFP94452.1"/>
    <property type="molecule type" value="Genomic_DNA"/>
</dbReference>
<keyword evidence="1" id="KW-0812">Transmembrane</keyword>
<sequence length="199" mass="21087">MNDTLRWIEQATQQAGRTVETIVENPFVRTVGGAVGLGNILRAVERVNVDEVEAEVDRFRNKYPGERPAELARRIVSEKALYAGGLGLASSVVPGFLAGLLAIDLAATLLLQAQMIYQIAAVYGLDLQASERKGEVVMIFALDFGGGRVLRLGLGPLTKLPIVGQVVGAGTNAATFYSLGLAACRFYEAKLAAPTPTAA</sequence>
<evidence type="ECO:0000313" key="2">
    <source>
        <dbReference type="EMBL" id="UFP94452.1"/>
    </source>
</evidence>
<gene>
    <name evidence="2" type="ORF">ISF26_22360</name>
</gene>
<evidence type="ECO:0000256" key="1">
    <source>
        <dbReference type="SAM" id="Phobius"/>
    </source>
</evidence>